<keyword evidence="2" id="KW-1185">Reference proteome</keyword>
<reference evidence="1 2" key="1">
    <citation type="submission" date="2022-05" db="EMBL/GenBank/DDBJ databases">
        <title>Flavobacterium sp., isolated from activated sludge.</title>
        <authorList>
            <person name="Ran Q."/>
        </authorList>
    </citation>
    <scope>NUCLEOTIDE SEQUENCE [LARGE SCALE GENOMIC DNA]</scope>
    <source>
        <strain evidence="1 2">HXWNR69</strain>
    </source>
</reference>
<organism evidence="1 2">
    <name type="scientific">Flavobacterium fragile</name>
    <dbReference type="NCBI Taxonomy" id="2949085"/>
    <lineage>
        <taxon>Bacteria</taxon>
        <taxon>Pseudomonadati</taxon>
        <taxon>Bacteroidota</taxon>
        <taxon>Flavobacteriia</taxon>
        <taxon>Flavobacteriales</taxon>
        <taxon>Flavobacteriaceae</taxon>
        <taxon>Flavobacterium</taxon>
    </lineage>
</organism>
<comment type="caution">
    <text evidence="1">The sequence shown here is derived from an EMBL/GenBank/DDBJ whole genome shotgun (WGS) entry which is preliminary data.</text>
</comment>
<dbReference type="RefSeq" id="WP_250582939.1">
    <property type="nucleotide sequence ID" value="NZ_JAMLJN010000011.1"/>
</dbReference>
<evidence type="ECO:0008006" key="3">
    <source>
        <dbReference type="Google" id="ProtNLM"/>
    </source>
</evidence>
<proteinExistence type="predicted"/>
<protein>
    <recommendedName>
        <fullName evidence="3">Lipoprotein</fullName>
    </recommendedName>
</protein>
<sequence length="200" mass="21861">MKTLIYILSFITLTACNKDDNTETPQDQLPPITTTGANTAGCIINGKVLIPKNGSQAIGGPPIYGLNLVGGNNFNEPIIGDDYWQLEIANKRDSNSAGIVLWIKDMQQGIGNYPINQSNGELYADGPNNNQIIAGIKENGIQKIYWSGNNSGTITITRFDYFNGIYSGIFSFTLYNKDNPTETINITDGRFDINVATLNQ</sequence>
<dbReference type="EMBL" id="JAMLJN010000011">
    <property type="protein sequence ID" value="MCL9771057.1"/>
    <property type="molecule type" value="Genomic_DNA"/>
</dbReference>
<name>A0ABT0TJJ5_9FLAO</name>
<dbReference type="Proteomes" id="UP001203342">
    <property type="component" value="Unassembled WGS sequence"/>
</dbReference>
<gene>
    <name evidence="1" type="ORF">NAT47_11585</name>
</gene>
<accession>A0ABT0TJJ5</accession>
<evidence type="ECO:0000313" key="1">
    <source>
        <dbReference type="EMBL" id="MCL9771057.1"/>
    </source>
</evidence>
<evidence type="ECO:0000313" key="2">
    <source>
        <dbReference type="Proteomes" id="UP001203342"/>
    </source>
</evidence>
<dbReference type="PROSITE" id="PS51257">
    <property type="entry name" value="PROKAR_LIPOPROTEIN"/>
    <property type="match status" value="1"/>
</dbReference>